<evidence type="ECO:0000313" key="6">
    <source>
        <dbReference type="EMBL" id="ABA99152.1"/>
    </source>
</evidence>
<dbReference type="Pfam" id="PF13976">
    <property type="entry name" value="gag_pre-integrs"/>
    <property type="match status" value="1"/>
</dbReference>
<dbReference type="CDD" id="cd09272">
    <property type="entry name" value="RNase_HI_RT_Ty1"/>
    <property type="match status" value="1"/>
</dbReference>
<dbReference type="SUPFAM" id="SSF56672">
    <property type="entry name" value="DNA/RNA polymerases"/>
    <property type="match status" value="1"/>
</dbReference>
<evidence type="ECO:0000259" key="5">
    <source>
        <dbReference type="Pfam" id="PF22936"/>
    </source>
</evidence>
<keyword evidence="1" id="KW-0064">Aspartyl protease</keyword>
<gene>
    <name evidence="6" type="ordered locus">LOC_Os12g40050</name>
</gene>
<dbReference type="AlphaFoldDB" id="Q2QMT9"/>
<dbReference type="PANTHER" id="PTHR11439:SF524">
    <property type="entry name" value="RNA-DIRECTED DNA POLYMERASE, PROTEIN KINASE RLK-PELLE-DLSV FAMILY"/>
    <property type="match status" value="1"/>
</dbReference>
<feature type="compositionally biased region" description="Polar residues" evidence="2">
    <location>
        <begin position="173"/>
        <end position="194"/>
    </location>
</feature>
<reference evidence="6" key="3">
    <citation type="submission" date="2006-01" db="EMBL/GenBank/DDBJ databases">
        <authorList>
            <person name="Buell R."/>
        </authorList>
    </citation>
    <scope>NUCLEOTIDE SEQUENCE</scope>
</reference>
<keyword evidence="1" id="KW-0378">Hydrolase</keyword>
<evidence type="ECO:0000259" key="4">
    <source>
        <dbReference type="Pfam" id="PF13976"/>
    </source>
</evidence>
<feature type="domain" description="GAG-pre-integrase" evidence="4">
    <location>
        <begin position="276"/>
        <end position="329"/>
    </location>
</feature>
<dbReference type="InterPro" id="IPR025724">
    <property type="entry name" value="GAG-pre-integrase_dom"/>
</dbReference>
<dbReference type="PANTHER" id="PTHR11439">
    <property type="entry name" value="GAG-POL-RELATED RETROTRANSPOSON"/>
    <property type="match status" value="1"/>
</dbReference>
<keyword evidence="1" id="KW-0645">Protease</keyword>
<organism evidence="6">
    <name type="scientific">Oryza sativa subsp. japonica</name>
    <name type="common">Rice</name>
    <dbReference type="NCBI Taxonomy" id="39947"/>
    <lineage>
        <taxon>Eukaryota</taxon>
        <taxon>Viridiplantae</taxon>
        <taxon>Streptophyta</taxon>
        <taxon>Embryophyta</taxon>
        <taxon>Tracheophyta</taxon>
        <taxon>Spermatophyta</taxon>
        <taxon>Magnoliopsida</taxon>
        <taxon>Liliopsida</taxon>
        <taxon>Poales</taxon>
        <taxon>Poaceae</taxon>
        <taxon>BOP clade</taxon>
        <taxon>Oryzoideae</taxon>
        <taxon>Oryzeae</taxon>
        <taxon>Oryzinae</taxon>
        <taxon>Oryza</taxon>
        <taxon>Oryza sativa</taxon>
    </lineage>
</organism>
<protein>
    <submittedName>
        <fullName evidence="6">Retrotransposon protein, putative, unclassified</fullName>
    </submittedName>
</protein>
<accession>Q2QMT9</accession>
<reference evidence="6" key="1">
    <citation type="journal article" date="2005" name="BMC Biol.">
        <title>The sequence of rice chromosomes 11 and 12, rich in disease resistance genes and recent gene duplications.</title>
        <authorList>
            <consortium name="The rice chromosomes 11 and 12 sequencing consortia"/>
        </authorList>
    </citation>
    <scope>NUCLEOTIDE SEQUENCE [LARGE SCALE GENOMIC DNA]</scope>
</reference>
<evidence type="ECO:0000256" key="1">
    <source>
        <dbReference type="ARBA" id="ARBA00022750"/>
    </source>
</evidence>
<proteinExistence type="predicted"/>
<dbReference type="Pfam" id="PF07727">
    <property type="entry name" value="RVT_2"/>
    <property type="match status" value="1"/>
</dbReference>
<feature type="region of interest" description="Disordered" evidence="2">
    <location>
        <begin position="171"/>
        <end position="194"/>
    </location>
</feature>
<feature type="domain" description="Reverse transcriptase Ty1/copia-type" evidence="3">
    <location>
        <begin position="496"/>
        <end position="738"/>
    </location>
</feature>
<dbReference type="EMBL" id="DP000011">
    <property type="protein sequence ID" value="ABA99152.1"/>
    <property type="molecule type" value="Genomic_DNA"/>
</dbReference>
<reference evidence="6" key="2">
    <citation type="submission" date="2005-04" db="EMBL/GenBank/DDBJ databases">
        <authorList>
            <person name="Buell C.R."/>
            <person name="Wing R.A."/>
            <person name="McCombie W.A."/>
            <person name="Ouyang S."/>
        </authorList>
    </citation>
    <scope>NUCLEOTIDE SEQUENCE</scope>
</reference>
<name>Q2QMT9_ORYSJ</name>
<dbReference type="InterPro" id="IPR043502">
    <property type="entry name" value="DNA/RNA_pol_sf"/>
</dbReference>
<feature type="region of interest" description="Disordered" evidence="2">
    <location>
        <begin position="1"/>
        <end position="20"/>
    </location>
</feature>
<evidence type="ECO:0000256" key="2">
    <source>
        <dbReference type="SAM" id="MobiDB-lite"/>
    </source>
</evidence>
<feature type="region of interest" description="Disordered" evidence="2">
    <location>
        <begin position="406"/>
        <end position="429"/>
    </location>
</feature>
<sequence>MEFGWALRPPMRLPDSPRHERGLPAALRGVGVKLEAIYLTNFKAKKRGTSGRDTLAHVLQPVAHRPRAAPPTRAPLAQPPHQQALLAQQGAFLASQQLPPAPFQQQYLQQATPAAYYGQQGAPLPSLGATTPPGFYNSPTGLPAAWDQQSLASTFSTMTLQQPPNNEWYFDSGATSHMTSDSHTLSHPTSSRYPTPSSIVVGNGSLLPITATGTTTLTDSLNNVLVSPRLIKNLISVRQFTTDNNCAVEFDPAGCSVKDLESQKVIIRCNSSGPLYPLHLPSAAALAAGSSPSLWHRRLGHPGRDALSKVVSVLPGCTKELDSICHACASAGVPARPRVAPTVGMPSAPSADCPRVASSAGTAVETAAATPVPSTISPVRPGAQAVSSAPVAVEAPSTLPATSAAAAPHAAAAPGTSASPAATTAPGRPRPLLVYSRLQPITNNHDMTTRAKAGHRFPSVYNSTTLSPVPCTFRGALADPNWRAALEEEFSALLQNNTWELVPRPTQVNIVTGKWIFKHKFRADGSLERYKARWVLGGFTQRPGIDFDGTFSPVVKPATVRTVLSLALSRGWPVHQLDVKNAFLHGTLSETVFAAQPTGFEDPTHPGYVCRLNKSLYGLKQTPRAWYSRFATFILSLGFVNAKADTSLFVYHHGTDTAYLLLYVDDIVLTASFMAVLRRIISALQHEFNMKDLGKLHHFLGMQVQHRNGCLFLSQQQYMMEILDRAGMAECKPCSTPVDTNPKLSAVTGDPVQDPSDFRSLAIALQYLTFTRPDIAYAVQQVCLHMHDPREPHLAALKWILWYVRGTLHLGLVLRPTAQHELIAYSDADWAGCPDTRKSTSGYAVFLGDNLISWSSKRQNTVSRSSAEAEYHAVANAVAEASWLHQLLSELQSPLQRATLVYCDNISAVYMSANPVQHQRTKHIEIDLHFVREHVALGAVRVLHVPTTSQDADIFTKGVPSSLFTEFKTSLNVRCTDAQTAPGGGGRRG</sequence>
<evidence type="ECO:0000259" key="3">
    <source>
        <dbReference type="Pfam" id="PF07727"/>
    </source>
</evidence>
<dbReference type="Pfam" id="PF22936">
    <property type="entry name" value="Pol_BBD"/>
    <property type="match status" value="1"/>
</dbReference>
<dbReference type="GO" id="GO:0004190">
    <property type="term" value="F:aspartic-type endopeptidase activity"/>
    <property type="evidence" value="ECO:0007669"/>
    <property type="project" value="UniProtKB-KW"/>
</dbReference>
<dbReference type="InterPro" id="IPR054722">
    <property type="entry name" value="PolX-like_BBD"/>
</dbReference>
<feature type="domain" description="Retrovirus-related Pol polyprotein from transposon TNT 1-94-like beta-barrel" evidence="5">
    <location>
        <begin position="168"/>
        <end position="242"/>
    </location>
</feature>
<dbReference type="InterPro" id="IPR013103">
    <property type="entry name" value="RVT_2"/>
</dbReference>